<comment type="caution">
    <text evidence="1">The sequence shown here is derived from an EMBL/GenBank/DDBJ whole genome shotgun (WGS) entry which is preliminary data.</text>
</comment>
<evidence type="ECO:0000313" key="1">
    <source>
        <dbReference type="EMBL" id="KAL0109990.1"/>
    </source>
</evidence>
<sequence length="167" mass="19582">MSERIFFPLLLPRARSMERVESSRYSRLFVRIGDRCKIIMSTAALDATPRELLSKCNINLISIKYSRRYAFAGYNLPSNYQFPTGARIKSPPRNKRREIHSLLYPQYIISPRCLRYICILYYICNSFFITHSLPPDFVSRITPRCRAIEQTSLSIFSNIALVFRIEL</sequence>
<gene>
    <name evidence="1" type="ORF">PUN28_013558</name>
</gene>
<dbReference type="AlphaFoldDB" id="A0AAW2F4F5"/>
<accession>A0AAW2F4F5</accession>
<dbReference type="Proteomes" id="UP001430953">
    <property type="component" value="Unassembled WGS sequence"/>
</dbReference>
<reference evidence="1 2" key="1">
    <citation type="submission" date="2023-03" db="EMBL/GenBank/DDBJ databases">
        <title>High recombination rates correlate with genetic variation in Cardiocondyla obscurior ants.</title>
        <authorList>
            <person name="Errbii M."/>
        </authorList>
    </citation>
    <scope>NUCLEOTIDE SEQUENCE [LARGE SCALE GENOMIC DNA]</scope>
    <source>
        <strain evidence="1">Alpha-2009</strain>
        <tissue evidence="1">Whole body</tissue>
    </source>
</reference>
<organism evidence="1 2">
    <name type="scientific">Cardiocondyla obscurior</name>
    <dbReference type="NCBI Taxonomy" id="286306"/>
    <lineage>
        <taxon>Eukaryota</taxon>
        <taxon>Metazoa</taxon>
        <taxon>Ecdysozoa</taxon>
        <taxon>Arthropoda</taxon>
        <taxon>Hexapoda</taxon>
        <taxon>Insecta</taxon>
        <taxon>Pterygota</taxon>
        <taxon>Neoptera</taxon>
        <taxon>Endopterygota</taxon>
        <taxon>Hymenoptera</taxon>
        <taxon>Apocrita</taxon>
        <taxon>Aculeata</taxon>
        <taxon>Formicoidea</taxon>
        <taxon>Formicidae</taxon>
        <taxon>Myrmicinae</taxon>
        <taxon>Cardiocondyla</taxon>
    </lineage>
</organism>
<evidence type="ECO:0000313" key="2">
    <source>
        <dbReference type="Proteomes" id="UP001430953"/>
    </source>
</evidence>
<proteinExistence type="predicted"/>
<protein>
    <submittedName>
        <fullName evidence="1">Uncharacterized protein</fullName>
    </submittedName>
</protein>
<keyword evidence="2" id="KW-1185">Reference proteome</keyword>
<dbReference type="EMBL" id="JADYXP020000014">
    <property type="protein sequence ID" value="KAL0109990.1"/>
    <property type="molecule type" value="Genomic_DNA"/>
</dbReference>
<name>A0AAW2F4F5_9HYME</name>